<sequence>MSVIPAAPPTEIIASNTSSHAPTTLSAQNSHLFQHASGFDIVGGQFVLGDVHNHHPNPASGVAVSLPLLNLVDEDFSESEIYCNQLLRRKRGFPLHDPAPPQNLPAEYRKKGVAIGDVGRVTSEGCFDFGFNIYLPAEHPINNNDVPENFCPLTSYAPRDLFCKDYTPGNHLSTDSIQKVDFHHDFPGGDFVFRCIAPQGAVLALPHGAHSEKLKNLELLRAYAATHAESWYRYMNITRGRGLENGLLYLVTGCEKVQSWGMASFRGVRDEFQLAFKPTPRANSPSQYRWSGLYGHQNPAQSNSYDASSTDNAPWNQTTFIHGLSISLGAGIWGKLFGKVEIREIGDSALRSAKGNDSVSTTSSHSQFSWLFDFIGGGPGAGRNYCADQDVQVRLSNISPNSKIFNPGQLINSYILHEAPQATVVLSHDDDWRDILADSGNSSAEFTIQDVSEFLQQIRVEFDIIETHGWWKDIYSHPFTYTNIQAQLFCNHVQRANLYAPRKLVYNSLRRP</sequence>
<gene>
    <name evidence="2" type="ORF">C8F04DRAFT_678477</name>
</gene>
<protein>
    <submittedName>
        <fullName evidence="2">Uncharacterized protein</fullName>
    </submittedName>
</protein>
<comment type="caution">
    <text evidence="2">The sequence shown here is derived from an EMBL/GenBank/DDBJ whole genome shotgun (WGS) entry which is preliminary data.</text>
</comment>
<dbReference type="EMBL" id="JARJCM010000008">
    <property type="protein sequence ID" value="KAJ7043797.1"/>
    <property type="molecule type" value="Genomic_DNA"/>
</dbReference>
<reference evidence="2" key="1">
    <citation type="submission" date="2023-03" db="EMBL/GenBank/DDBJ databases">
        <title>Massive genome expansion in bonnet fungi (Mycena s.s.) driven by repeated elements and novel gene families across ecological guilds.</title>
        <authorList>
            <consortium name="Lawrence Berkeley National Laboratory"/>
            <person name="Harder C.B."/>
            <person name="Miyauchi S."/>
            <person name="Viragh M."/>
            <person name="Kuo A."/>
            <person name="Thoen E."/>
            <person name="Andreopoulos B."/>
            <person name="Lu D."/>
            <person name="Skrede I."/>
            <person name="Drula E."/>
            <person name="Henrissat B."/>
            <person name="Morin E."/>
            <person name="Kohler A."/>
            <person name="Barry K."/>
            <person name="LaButti K."/>
            <person name="Morin E."/>
            <person name="Salamov A."/>
            <person name="Lipzen A."/>
            <person name="Mereny Z."/>
            <person name="Hegedus B."/>
            <person name="Baldrian P."/>
            <person name="Stursova M."/>
            <person name="Weitz H."/>
            <person name="Taylor A."/>
            <person name="Grigoriev I.V."/>
            <person name="Nagy L.G."/>
            <person name="Martin F."/>
            <person name="Kauserud H."/>
        </authorList>
    </citation>
    <scope>NUCLEOTIDE SEQUENCE</scope>
    <source>
        <strain evidence="2">CBHHK200</strain>
    </source>
</reference>
<dbReference type="Proteomes" id="UP001218188">
    <property type="component" value="Unassembled WGS sequence"/>
</dbReference>
<organism evidence="2 3">
    <name type="scientific">Mycena alexandri</name>
    <dbReference type="NCBI Taxonomy" id="1745969"/>
    <lineage>
        <taxon>Eukaryota</taxon>
        <taxon>Fungi</taxon>
        <taxon>Dikarya</taxon>
        <taxon>Basidiomycota</taxon>
        <taxon>Agaricomycotina</taxon>
        <taxon>Agaricomycetes</taxon>
        <taxon>Agaricomycetidae</taxon>
        <taxon>Agaricales</taxon>
        <taxon>Marasmiineae</taxon>
        <taxon>Mycenaceae</taxon>
        <taxon>Mycena</taxon>
    </lineage>
</organism>
<feature type="region of interest" description="Disordered" evidence="1">
    <location>
        <begin position="1"/>
        <end position="21"/>
    </location>
</feature>
<name>A0AAD6TH35_9AGAR</name>
<evidence type="ECO:0000313" key="2">
    <source>
        <dbReference type="EMBL" id="KAJ7043797.1"/>
    </source>
</evidence>
<evidence type="ECO:0000256" key="1">
    <source>
        <dbReference type="SAM" id="MobiDB-lite"/>
    </source>
</evidence>
<keyword evidence="3" id="KW-1185">Reference proteome</keyword>
<accession>A0AAD6TH35</accession>
<proteinExistence type="predicted"/>
<evidence type="ECO:0000313" key="3">
    <source>
        <dbReference type="Proteomes" id="UP001218188"/>
    </source>
</evidence>
<dbReference type="AlphaFoldDB" id="A0AAD6TH35"/>